<evidence type="ECO:0000256" key="3">
    <source>
        <dbReference type="SAM" id="Phobius"/>
    </source>
</evidence>
<dbReference type="SMART" id="SM00369">
    <property type="entry name" value="LRR_TYP"/>
    <property type="match status" value="3"/>
</dbReference>
<keyword evidence="3" id="KW-0812">Transmembrane</keyword>
<organism evidence="4 5">
    <name type="scientific">Seriola lalandi dorsalis</name>
    <dbReference type="NCBI Taxonomy" id="1841481"/>
    <lineage>
        <taxon>Eukaryota</taxon>
        <taxon>Metazoa</taxon>
        <taxon>Chordata</taxon>
        <taxon>Craniata</taxon>
        <taxon>Vertebrata</taxon>
        <taxon>Euteleostomi</taxon>
        <taxon>Actinopterygii</taxon>
        <taxon>Neopterygii</taxon>
        <taxon>Teleostei</taxon>
        <taxon>Neoteleostei</taxon>
        <taxon>Acanthomorphata</taxon>
        <taxon>Carangaria</taxon>
        <taxon>Carangiformes</taxon>
        <taxon>Carangidae</taxon>
        <taxon>Seriola</taxon>
    </lineage>
</organism>
<dbReference type="AlphaFoldDB" id="A0A3B4XQE3"/>
<keyword evidence="1" id="KW-0433">Leucine-rich repeat</keyword>
<evidence type="ECO:0000313" key="5">
    <source>
        <dbReference type="Proteomes" id="UP000261360"/>
    </source>
</evidence>
<dbReference type="STRING" id="1841481.ENSSLDP00000013978"/>
<keyword evidence="3" id="KW-0472">Membrane</keyword>
<dbReference type="PROSITE" id="PS51450">
    <property type="entry name" value="LRR"/>
    <property type="match status" value="1"/>
</dbReference>
<dbReference type="Proteomes" id="UP000261360">
    <property type="component" value="Unplaced"/>
</dbReference>
<keyword evidence="2" id="KW-0677">Repeat</keyword>
<dbReference type="GeneTree" id="ENSGT00940000181982"/>
<dbReference type="Gene3D" id="3.80.10.10">
    <property type="entry name" value="Ribonuclease Inhibitor"/>
    <property type="match status" value="1"/>
</dbReference>
<dbReference type="InterPro" id="IPR001611">
    <property type="entry name" value="Leu-rich_rpt"/>
</dbReference>
<feature type="transmembrane region" description="Helical" evidence="3">
    <location>
        <begin position="121"/>
        <end position="142"/>
    </location>
</feature>
<reference evidence="4" key="1">
    <citation type="submission" date="2025-08" db="UniProtKB">
        <authorList>
            <consortium name="Ensembl"/>
        </authorList>
    </citation>
    <scope>IDENTIFICATION</scope>
</reference>
<reference evidence="4" key="2">
    <citation type="submission" date="2025-09" db="UniProtKB">
        <authorList>
            <consortium name="Ensembl"/>
        </authorList>
    </citation>
    <scope>IDENTIFICATION</scope>
</reference>
<accession>A0A3B4XQE3</accession>
<keyword evidence="3" id="KW-1133">Transmembrane helix</keyword>
<dbReference type="InterPro" id="IPR050216">
    <property type="entry name" value="LRR_domain-containing"/>
</dbReference>
<dbReference type="PANTHER" id="PTHR48051">
    <property type="match status" value="1"/>
</dbReference>
<dbReference type="InterPro" id="IPR032675">
    <property type="entry name" value="LRR_dom_sf"/>
</dbReference>
<sequence>MAESVVRALYGKATSLNLNSKKMKDVPTCVSTITNLSVLLLNNNAITTLPADLSNLQHLSVLDNKLEEVPAELGHLTKLSEINLTSNKLSLLPQQLCQCKDLTRLHVARNQLTSLPEVGNFSGNMFVLFLVFCVFVIFLYLYSPMEQFHLLPLKELHCEGNRFLHCEPLPSVQDVEVLTLKVTVMEVQQKHRDLLYLSSTISQYVFVFIQNLPHYPCLTALLANSSCCALCLGPFLTTWLECVHFISLKKDMKMRSSLTIPVRALLCSYKCFNTDGHSYYGVATR</sequence>
<evidence type="ECO:0000313" key="4">
    <source>
        <dbReference type="Ensembl" id="ENSSLDP00000013978.1"/>
    </source>
</evidence>
<dbReference type="InterPro" id="IPR003591">
    <property type="entry name" value="Leu-rich_rpt_typical-subtyp"/>
</dbReference>
<name>A0A3B4XQE3_SERLL</name>
<dbReference type="Ensembl" id="ENSSLDT00000014500.1">
    <property type="protein sequence ID" value="ENSSLDP00000013978.1"/>
    <property type="gene ID" value="ENSSLDG00000011146.1"/>
</dbReference>
<evidence type="ECO:0000256" key="2">
    <source>
        <dbReference type="ARBA" id="ARBA00022737"/>
    </source>
</evidence>
<keyword evidence="5" id="KW-1185">Reference proteome</keyword>
<dbReference type="PANTHER" id="PTHR48051:SF1">
    <property type="entry name" value="RAS SUPPRESSOR PROTEIN 1"/>
    <property type="match status" value="1"/>
</dbReference>
<protein>
    <submittedName>
        <fullName evidence="4">Uncharacterized protein</fullName>
    </submittedName>
</protein>
<dbReference type="SUPFAM" id="SSF52058">
    <property type="entry name" value="L domain-like"/>
    <property type="match status" value="1"/>
</dbReference>
<dbReference type="GO" id="GO:0005737">
    <property type="term" value="C:cytoplasm"/>
    <property type="evidence" value="ECO:0007669"/>
    <property type="project" value="TreeGrafter"/>
</dbReference>
<proteinExistence type="predicted"/>
<evidence type="ECO:0000256" key="1">
    <source>
        <dbReference type="ARBA" id="ARBA00022614"/>
    </source>
</evidence>